<dbReference type="AlphaFoldDB" id="A0A059F2E0"/>
<dbReference type="VEuPathDB" id="MicrosporidiaDB:H312_01246"/>
<proteinExistence type="predicted"/>
<sequence>MQQHRNIDLIFTYEGSCELEGRNNETFSAQILERLSYDDLVLLTRTENHAIRLAQKLNLLPKSMICQCGVDTFLRFRSIKK</sequence>
<evidence type="ECO:0000313" key="2">
    <source>
        <dbReference type="Proteomes" id="UP000030655"/>
    </source>
</evidence>
<protein>
    <submittedName>
        <fullName evidence="1">Uncharacterized protein</fullName>
    </submittedName>
</protein>
<name>A0A059F2E0_9MICR</name>
<organism evidence="1 2">
    <name type="scientific">Anncaliia algerae PRA339</name>
    <dbReference type="NCBI Taxonomy" id="1288291"/>
    <lineage>
        <taxon>Eukaryota</taxon>
        <taxon>Fungi</taxon>
        <taxon>Fungi incertae sedis</taxon>
        <taxon>Microsporidia</taxon>
        <taxon>Tubulinosematoidea</taxon>
        <taxon>Tubulinosematidae</taxon>
        <taxon>Anncaliia</taxon>
    </lineage>
</organism>
<reference evidence="2" key="1">
    <citation type="submission" date="2013-02" db="EMBL/GenBank/DDBJ databases">
        <authorList>
            <consortium name="The Broad Institute Genome Sequencing Platform"/>
            <person name="Cuomo C."/>
            <person name="Becnel J."/>
            <person name="Sanscrainte N."/>
            <person name="Walker B."/>
            <person name="Young S.K."/>
            <person name="Zeng Q."/>
            <person name="Gargeya S."/>
            <person name="Fitzgerald M."/>
            <person name="Haas B."/>
            <person name="Abouelleil A."/>
            <person name="Alvarado L."/>
            <person name="Arachchi H.M."/>
            <person name="Berlin A.M."/>
            <person name="Chapman S.B."/>
            <person name="Dewar J."/>
            <person name="Goldberg J."/>
            <person name="Griggs A."/>
            <person name="Gujja S."/>
            <person name="Hansen M."/>
            <person name="Howarth C."/>
            <person name="Imamovic A."/>
            <person name="Larimer J."/>
            <person name="McCowan C."/>
            <person name="Murphy C."/>
            <person name="Neiman D."/>
            <person name="Pearson M."/>
            <person name="Priest M."/>
            <person name="Roberts A."/>
            <person name="Saif S."/>
            <person name="Shea T."/>
            <person name="Sisk P."/>
            <person name="Sykes S."/>
            <person name="Wortman J."/>
            <person name="Nusbaum C."/>
            <person name="Birren B."/>
        </authorList>
    </citation>
    <scope>NUCLEOTIDE SEQUENCE [LARGE SCALE GENOMIC DNA]</scope>
    <source>
        <strain evidence="2">PRA339</strain>
    </source>
</reference>
<gene>
    <name evidence="1" type="ORF">H312_01246</name>
</gene>
<dbReference type="EMBL" id="KK365144">
    <property type="protein sequence ID" value="KCZ81365.1"/>
    <property type="molecule type" value="Genomic_DNA"/>
</dbReference>
<accession>A0A059F2E0</accession>
<evidence type="ECO:0000313" key="1">
    <source>
        <dbReference type="EMBL" id="KCZ81365.1"/>
    </source>
</evidence>
<dbReference type="Proteomes" id="UP000030655">
    <property type="component" value="Unassembled WGS sequence"/>
</dbReference>
<keyword evidence="2" id="KW-1185">Reference proteome</keyword>
<dbReference type="HOGENOM" id="CLU_2573436_0_0_1"/>
<reference evidence="1 2" key="2">
    <citation type="submission" date="2014-03" db="EMBL/GenBank/DDBJ databases">
        <title>The Genome Sequence of Anncaliia algerae insect isolate PRA339.</title>
        <authorList>
            <consortium name="The Broad Institute Genome Sequencing Platform"/>
            <consortium name="The Broad Institute Genome Sequencing Center for Infectious Disease"/>
            <person name="Cuomo C."/>
            <person name="Becnel J."/>
            <person name="Sanscrainte N."/>
            <person name="Walker B."/>
            <person name="Young S.K."/>
            <person name="Zeng Q."/>
            <person name="Gargeya S."/>
            <person name="Fitzgerald M."/>
            <person name="Haas B."/>
            <person name="Abouelleil A."/>
            <person name="Alvarado L."/>
            <person name="Arachchi H.M."/>
            <person name="Berlin A.M."/>
            <person name="Chapman S.B."/>
            <person name="Dewar J."/>
            <person name="Goldberg J."/>
            <person name="Griggs A."/>
            <person name="Gujja S."/>
            <person name="Hansen M."/>
            <person name="Howarth C."/>
            <person name="Imamovic A."/>
            <person name="Larimer J."/>
            <person name="McCowan C."/>
            <person name="Murphy C."/>
            <person name="Neiman D."/>
            <person name="Pearson M."/>
            <person name="Priest M."/>
            <person name="Roberts A."/>
            <person name="Saif S."/>
            <person name="Shea T."/>
            <person name="Sisk P."/>
            <person name="Sykes S."/>
            <person name="Wortman J."/>
            <person name="Nusbaum C."/>
            <person name="Birren B."/>
        </authorList>
    </citation>
    <scope>NUCLEOTIDE SEQUENCE [LARGE SCALE GENOMIC DNA]</scope>
    <source>
        <strain evidence="1 2">PRA339</strain>
    </source>
</reference>